<dbReference type="AlphaFoldDB" id="A0A183F3W6"/>
<dbReference type="Proteomes" id="UP000050761">
    <property type="component" value="Unassembled WGS sequence"/>
</dbReference>
<reference evidence="1 2" key="1">
    <citation type="submission" date="2018-11" db="EMBL/GenBank/DDBJ databases">
        <authorList>
            <consortium name="Pathogen Informatics"/>
        </authorList>
    </citation>
    <scope>NUCLEOTIDE SEQUENCE [LARGE SCALE GENOMIC DNA]</scope>
</reference>
<gene>
    <name evidence="1" type="ORF">HPBE_LOCUS859</name>
</gene>
<sequence length="74" mass="8483">MATVVQLEEQRVCRVWSEKKGRFTVENLNHVRCALISDCENLGLLEKATTSAHYDDASKTVCYSGYKPLRLRCF</sequence>
<dbReference type="EMBL" id="UZAH01000768">
    <property type="protein sequence ID" value="VDO19241.1"/>
    <property type="molecule type" value="Genomic_DNA"/>
</dbReference>
<proteinExistence type="predicted"/>
<evidence type="ECO:0000313" key="2">
    <source>
        <dbReference type="Proteomes" id="UP000050761"/>
    </source>
</evidence>
<evidence type="ECO:0000313" key="3">
    <source>
        <dbReference type="WBParaSite" id="HPBE_0000085801-mRNA-1"/>
    </source>
</evidence>
<keyword evidence="2" id="KW-1185">Reference proteome</keyword>
<name>A0A183F3W6_HELPZ</name>
<evidence type="ECO:0000313" key="1">
    <source>
        <dbReference type="EMBL" id="VDO19241.1"/>
    </source>
</evidence>
<protein>
    <submittedName>
        <fullName evidence="3">F-box protein</fullName>
    </submittedName>
</protein>
<accession>A0A183F3W6</accession>
<organism evidence="2 3">
    <name type="scientific">Heligmosomoides polygyrus</name>
    <name type="common">Parasitic roundworm</name>
    <dbReference type="NCBI Taxonomy" id="6339"/>
    <lineage>
        <taxon>Eukaryota</taxon>
        <taxon>Metazoa</taxon>
        <taxon>Ecdysozoa</taxon>
        <taxon>Nematoda</taxon>
        <taxon>Chromadorea</taxon>
        <taxon>Rhabditida</taxon>
        <taxon>Rhabditina</taxon>
        <taxon>Rhabditomorpha</taxon>
        <taxon>Strongyloidea</taxon>
        <taxon>Heligmosomidae</taxon>
        <taxon>Heligmosomoides</taxon>
    </lineage>
</organism>
<dbReference type="WBParaSite" id="HPBE_0000085801-mRNA-1">
    <property type="protein sequence ID" value="HPBE_0000085801-mRNA-1"/>
    <property type="gene ID" value="HPBE_0000085801"/>
</dbReference>
<dbReference type="OrthoDB" id="5774568at2759"/>
<accession>A0A3P7TE53</accession>
<reference evidence="3" key="2">
    <citation type="submission" date="2019-09" db="UniProtKB">
        <authorList>
            <consortium name="WormBaseParasite"/>
        </authorList>
    </citation>
    <scope>IDENTIFICATION</scope>
</reference>